<dbReference type="Proteomes" id="UP000011021">
    <property type="component" value="Unassembled WGS sequence"/>
</dbReference>
<dbReference type="PRINTS" id="PR00690">
    <property type="entry name" value="ADHESNFAMILY"/>
</dbReference>
<sequence length="380" mass="40743">MNTRIPSFLSRPVALAAAALATALLAAGPAQAAHGVAATAGQTDAAPSSRPLPVVASFSILADLVKQVGGDRVAVESLVKAGGDTHVFQPGPAQVRQLSGASLVVVNGLGFEGWMPRLIGSSGYKGPVVEAARGLQAMKATDDHHHHGDDADEDDHDHDGPHGHDHDHDGPHGHDHDEDGPHGHSHADHDHDEASHGHHHHHHGGLDPHAWQDALNVRHYVANIAEGLCQAAPADCAGFRERARAYDQKLLELDQEIHKAVDATPTDRRRVMVSHAAFGYYGRAYHITFMAPVGISTEEEPSAAVVANLIRQARQQNVQAFFFENNSDPRLLKRMASELKNVTIGELYADSLSPANGPAADYLSMMRYNTRAITQALSKK</sequence>
<name>E7RZQ2_9BURK</name>
<evidence type="ECO:0000256" key="4">
    <source>
        <dbReference type="ARBA" id="ARBA00022723"/>
    </source>
</evidence>
<dbReference type="SUPFAM" id="SSF53807">
    <property type="entry name" value="Helical backbone' metal receptor"/>
    <property type="match status" value="1"/>
</dbReference>
<dbReference type="GO" id="GO:0030313">
    <property type="term" value="C:cell envelope"/>
    <property type="evidence" value="ECO:0007669"/>
    <property type="project" value="UniProtKB-SubCell"/>
</dbReference>
<accession>E7RZQ2</accession>
<dbReference type="GO" id="GO:0030001">
    <property type="term" value="P:metal ion transport"/>
    <property type="evidence" value="ECO:0007669"/>
    <property type="project" value="InterPro"/>
</dbReference>
<comment type="similarity">
    <text evidence="2 6">Belongs to the bacterial solute-binding protein 9 family.</text>
</comment>
<dbReference type="PANTHER" id="PTHR42953:SF1">
    <property type="entry name" value="METAL-BINDING PROTEIN HI_0362-RELATED"/>
    <property type="match status" value="1"/>
</dbReference>
<evidence type="ECO:0000256" key="2">
    <source>
        <dbReference type="ARBA" id="ARBA00011028"/>
    </source>
</evidence>
<dbReference type="GO" id="GO:0046872">
    <property type="term" value="F:metal ion binding"/>
    <property type="evidence" value="ECO:0007669"/>
    <property type="project" value="UniProtKB-KW"/>
</dbReference>
<dbReference type="InterPro" id="IPR050492">
    <property type="entry name" value="Bact_metal-bind_prot9"/>
</dbReference>
<feature type="chain" id="PRO_5003224399" evidence="8">
    <location>
        <begin position="33"/>
        <end position="380"/>
    </location>
</feature>
<comment type="caution">
    <text evidence="9">The sequence shown here is derived from an EMBL/GenBank/DDBJ whole genome shotgun (WGS) entry which is preliminary data.</text>
</comment>
<feature type="signal peptide" evidence="8">
    <location>
        <begin position="1"/>
        <end position="32"/>
    </location>
</feature>
<dbReference type="RefSeq" id="WP_005674562.1">
    <property type="nucleotide sequence ID" value="NZ_CP146288.1"/>
</dbReference>
<dbReference type="Pfam" id="PF01297">
    <property type="entry name" value="ZnuA"/>
    <property type="match status" value="1"/>
</dbReference>
<protein>
    <submittedName>
        <fullName evidence="9">Tat pathway signal sequence domain protein</fullName>
    </submittedName>
</protein>
<keyword evidence="3 6" id="KW-0813">Transport</keyword>
<dbReference type="eggNOG" id="COG0803">
    <property type="taxonomic scope" value="Bacteria"/>
</dbReference>
<keyword evidence="4" id="KW-0479">Metal-binding</keyword>
<organism evidence="9 10">
    <name type="scientific">Lautropia mirabilis ATCC 51599</name>
    <dbReference type="NCBI Taxonomy" id="887898"/>
    <lineage>
        <taxon>Bacteria</taxon>
        <taxon>Pseudomonadati</taxon>
        <taxon>Pseudomonadota</taxon>
        <taxon>Betaproteobacteria</taxon>
        <taxon>Burkholderiales</taxon>
        <taxon>Burkholderiaceae</taxon>
        <taxon>Lautropia</taxon>
    </lineage>
</organism>
<evidence type="ECO:0000256" key="5">
    <source>
        <dbReference type="ARBA" id="ARBA00022729"/>
    </source>
</evidence>
<evidence type="ECO:0000256" key="1">
    <source>
        <dbReference type="ARBA" id="ARBA00004196"/>
    </source>
</evidence>
<dbReference type="EMBL" id="AEQP01000022">
    <property type="protein sequence ID" value="EFV94051.1"/>
    <property type="molecule type" value="Genomic_DNA"/>
</dbReference>
<evidence type="ECO:0000256" key="7">
    <source>
        <dbReference type="SAM" id="MobiDB-lite"/>
    </source>
</evidence>
<dbReference type="PRINTS" id="PR00691">
    <property type="entry name" value="ADHESINB"/>
</dbReference>
<evidence type="ECO:0000256" key="3">
    <source>
        <dbReference type="ARBA" id="ARBA00022448"/>
    </source>
</evidence>
<dbReference type="HOGENOM" id="CLU_016838_1_1_4"/>
<evidence type="ECO:0000256" key="6">
    <source>
        <dbReference type="RuleBase" id="RU003512"/>
    </source>
</evidence>
<gene>
    <name evidence="9" type="ORF">HMPREF0551_2166</name>
</gene>
<evidence type="ECO:0000256" key="8">
    <source>
        <dbReference type="SAM" id="SignalP"/>
    </source>
</evidence>
<keyword evidence="5 8" id="KW-0732">Signal</keyword>
<keyword evidence="10" id="KW-1185">Reference proteome</keyword>
<dbReference type="STRING" id="887898.HMPREF0551_2166"/>
<dbReference type="InterPro" id="IPR006127">
    <property type="entry name" value="ZnuA-like"/>
</dbReference>
<feature type="compositionally biased region" description="Basic and acidic residues" evidence="7">
    <location>
        <begin position="140"/>
        <end position="149"/>
    </location>
</feature>
<feature type="compositionally biased region" description="Basic and acidic residues" evidence="7">
    <location>
        <begin position="157"/>
        <end position="196"/>
    </location>
</feature>
<evidence type="ECO:0000313" key="9">
    <source>
        <dbReference type="EMBL" id="EFV94051.1"/>
    </source>
</evidence>
<proteinExistence type="inferred from homology"/>
<feature type="region of interest" description="Disordered" evidence="7">
    <location>
        <begin position="138"/>
        <end position="207"/>
    </location>
</feature>
<comment type="subcellular location">
    <subcellularLocation>
        <location evidence="1">Cell envelope</location>
    </subcellularLocation>
</comment>
<dbReference type="PROSITE" id="PS51318">
    <property type="entry name" value="TAT"/>
    <property type="match status" value="1"/>
</dbReference>
<dbReference type="AlphaFoldDB" id="E7RZQ2"/>
<dbReference type="Gene3D" id="3.40.50.1980">
    <property type="entry name" value="Nitrogenase molybdenum iron protein domain"/>
    <property type="match status" value="3"/>
</dbReference>
<dbReference type="InterPro" id="IPR006129">
    <property type="entry name" value="AdhesinB"/>
</dbReference>
<reference evidence="9 10" key="1">
    <citation type="submission" date="2010-12" db="EMBL/GenBank/DDBJ databases">
        <authorList>
            <person name="Muzny D."/>
            <person name="Qin X."/>
            <person name="Deng J."/>
            <person name="Jiang H."/>
            <person name="Liu Y."/>
            <person name="Qu J."/>
            <person name="Song X.-Z."/>
            <person name="Zhang L."/>
            <person name="Thornton R."/>
            <person name="Coyle M."/>
            <person name="Francisco L."/>
            <person name="Jackson L."/>
            <person name="Javaid M."/>
            <person name="Korchina V."/>
            <person name="Kovar C."/>
            <person name="Mata R."/>
            <person name="Mathew T."/>
            <person name="Ngo R."/>
            <person name="Nguyen L."/>
            <person name="Nguyen N."/>
            <person name="Okwuonu G."/>
            <person name="Ongeri F."/>
            <person name="Pham C."/>
            <person name="Simmons D."/>
            <person name="Wilczek-Boney K."/>
            <person name="Hale W."/>
            <person name="Jakkamsetti A."/>
            <person name="Pham P."/>
            <person name="Ruth R."/>
            <person name="San Lucas F."/>
            <person name="Warren J."/>
            <person name="Zhang J."/>
            <person name="Zhao Z."/>
            <person name="Zhou C."/>
            <person name="Zhu D."/>
            <person name="Lee S."/>
            <person name="Bess C."/>
            <person name="Blankenburg K."/>
            <person name="Forbes L."/>
            <person name="Fu Q."/>
            <person name="Gubbala S."/>
            <person name="Hirani K."/>
            <person name="Jayaseelan J.C."/>
            <person name="Lara F."/>
            <person name="Munidasa M."/>
            <person name="Palculict T."/>
            <person name="Patil S."/>
            <person name="Pu L.-L."/>
            <person name="Saada N."/>
            <person name="Tang L."/>
            <person name="Weissenberger G."/>
            <person name="Zhu Y."/>
            <person name="Hemphill L."/>
            <person name="Shang Y."/>
            <person name="Youmans B."/>
            <person name="Ayvaz T."/>
            <person name="Ross M."/>
            <person name="Santibanez J."/>
            <person name="Aqrawi P."/>
            <person name="Gross S."/>
            <person name="Joshi V."/>
            <person name="Fowler G."/>
            <person name="Nazareth L."/>
            <person name="Reid J."/>
            <person name="Worley K."/>
            <person name="Petrosino J."/>
            <person name="Highlander S."/>
            <person name="Gibbs R."/>
        </authorList>
    </citation>
    <scope>NUCLEOTIDE SEQUENCE [LARGE SCALE GENOMIC DNA]</scope>
    <source>
        <strain evidence="9 10">ATCC 51599</strain>
    </source>
</reference>
<dbReference type="InterPro" id="IPR006311">
    <property type="entry name" value="TAT_signal"/>
</dbReference>
<dbReference type="InterPro" id="IPR006128">
    <property type="entry name" value="Lipoprotein_PsaA-like"/>
</dbReference>
<dbReference type="PANTHER" id="PTHR42953">
    <property type="entry name" value="HIGH-AFFINITY ZINC UPTAKE SYSTEM PROTEIN ZNUA-RELATED"/>
    <property type="match status" value="1"/>
</dbReference>
<dbReference type="GO" id="GO:0007155">
    <property type="term" value="P:cell adhesion"/>
    <property type="evidence" value="ECO:0007669"/>
    <property type="project" value="InterPro"/>
</dbReference>
<evidence type="ECO:0000313" key="10">
    <source>
        <dbReference type="Proteomes" id="UP000011021"/>
    </source>
</evidence>